<dbReference type="InterPro" id="IPR024455">
    <property type="entry name" value="Phage_capsid"/>
</dbReference>
<dbReference type="NCBIfam" id="TIGR01554">
    <property type="entry name" value="major_cap_HK97"/>
    <property type="match status" value="1"/>
</dbReference>
<dbReference type="EMBL" id="JABEPP010000001">
    <property type="protein sequence ID" value="NNM71422.1"/>
    <property type="molecule type" value="Genomic_DNA"/>
</dbReference>
<proteinExistence type="predicted"/>
<comment type="caution">
    <text evidence="3">The sequence shown here is derived from an EMBL/GenBank/DDBJ whole genome shotgun (WGS) entry which is preliminary data.</text>
</comment>
<dbReference type="AlphaFoldDB" id="A0A849HWE3"/>
<protein>
    <submittedName>
        <fullName evidence="3">Phage major capsid protein</fullName>
    </submittedName>
</protein>
<gene>
    <name evidence="3" type="ORF">HJG44_03300</name>
</gene>
<dbReference type="Gene3D" id="3.30.2320.10">
    <property type="entry name" value="hypothetical protein PF0899 domain"/>
    <property type="match status" value="1"/>
</dbReference>
<evidence type="ECO:0000313" key="4">
    <source>
        <dbReference type="Proteomes" id="UP000564885"/>
    </source>
</evidence>
<dbReference type="Pfam" id="PF05065">
    <property type="entry name" value="Phage_capsid"/>
    <property type="match status" value="1"/>
</dbReference>
<sequence>MNTRDMVLGGASAARIFSASVGPRPVLDAPRESGADLAELSRQFSAHHGEVKGLLERTGARLGEFDTQLQAHGDRLDGFEKRLNRPGSVDMKAGDASAEHKALATFARRGDDAELKAMSVGSDPDGGFLVHPVLSSRMTKRLFDTTPMRQLARVETITQGDAFEEPLDLDDVGATWVGETESRPETSTPQVGILRIPLEEIYANPKVTQRLLDDSGFDIGGWLEGKISDRFGRTEGASFVTGDGVKKPRGFLSYGTSAQKDGSRPWSSLQTVPSGHATEITADGLKDLTWSLRAPYRQGAGWLMNTNTAARIDKLKDSSGAYIWRDSMIAGAPPMLLNYPVTFSEDMPDVVAGAVPIAFGNFKLGYIIVDRAGIKWLRDPFSAKPYVMFYAYKRVGGGLANSEAIKLLLVSAS</sequence>
<dbReference type="SUPFAM" id="SSF56563">
    <property type="entry name" value="Major capsid protein gp5"/>
    <property type="match status" value="1"/>
</dbReference>
<reference evidence="3 4" key="1">
    <citation type="submission" date="2020-04" db="EMBL/GenBank/DDBJ databases">
        <title>Enterovirga sp. isolate from soil.</title>
        <authorList>
            <person name="Chea S."/>
            <person name="Kim D.-U."/>
        </authorList>
    </citation>
    <scope>NUCLEOTIDE SEQUENCE [LARGE SCALE GENOMIC DNA]</scope>
    <source>
        <strain evidence="3 4">DB1703</strain>
    </source>
</reference>
<dbReference type="InterPro" id="IPR054612">
    <property type="entry name" value="Phage_capsid-like_C"/>
</dbReference>
<accession>A0A849HWE3</accession>
<evidence type="ECO:0000259" key="2">
    <source>
        <dbReference type="Pfam" id="PF05065"/>
    </source>
</evidence>
<evidence type="ECO:0000256" key="1">
    <source>
        <dbReference type="ARBA" id="ARBA00004328"/>
    </source>
</evidence>
<dbReference type="RefSeq" id="WP_171216884.1">
    <property type="nucleotide sequence ID" value="NZ_JABEPP010000001.1"/>
</dbReference>
<comment type="subcellular location">
    <subcellularLocation>
        <location evidence="1">Virion</location>
    </subcellularLocation>
</comment>
<name>A0A849HWE3_9HYPH</name>
<evidence type="ECO:0000313" key="3">
    <source>
        <dbReference type="EMBL" id="NNM71422.1"/>
    </source>
</evidence>
<dbReference type="Proteomes" id="UP000564885">
    <property type="component" value="Unassembled WGS sequence"/>
</dbReference>
<dbReference type="Gene3D" id="3.30.2400.10">
    <property type="entry name" value="Major capsid protein gp5"/>
    <property type="match status" value="1"/>
</dbReference>
<keyword evidence="4" id="KW-1185">Reference proteome</keyword>
<organism evidence="3 4">
    <name type="scientific">Enterovirga aerilata</name>
    <dbReference type="NCBI Taxonomy" id="2730920"/>
    <lineage>
        <taxon>Bacteria</taxon>
        <taxon>Pseudomonadati</taxon>
        <taxon>Pseudomonadota</taxon>
        <taxon>Alphaproteobacteria</taxon>
        <taxon>Hyphomicrobiales</taxon>
        <taxon>Methylobacteriaceae</taxon>
        <taxon>Enterovirga</taxon>
    </lineage>
</organism>
<feature type="domain" description="Phage capsid-like C-terminal" evidence="2">
    <location>
        <begin position="126"/>
        <end position="408"/>
    </location>
</feature>